<keyword evidence="1" id="KW-0472">Membrane</keyword>
<protein>
    <submittedName>
        <fullName evidence="4">Glutaminase A</fullName>
    </submittedName>
</protein>
<proteinExistence type="predicted"/>
<dbReference type="InterPro" id="IPR032514">
    <property type="entry name" value="GtaA_central"/>
</dbReference>
<feature type="domain" description="Glutaminase A N-terminal" evidence="3">
    <location>
        <begin position="175"/>
        <end position="405"/>
    </location>
</feature>
<dbReference type="Proteomes" id="UP000660729">
    <property type="component" value="Unassembled WGS sequence"/>
</dbReference>
<dbReference type="AlphaFoldDB" id="A0A8H6RU43"/>
<evidence type="ECO:0000256" key="1">
    <source>
        <dbReference type="SAM" id="Phobius"/>
    </source>
</evidence>
<name>A0A8H6RU43_9PEZI</name>
<dbReference type="Pfam" id="PF16335">
    <property type="entry name" value="GtaA_6_Hairpin"/>
    <property type="match status" value="1"/>
</dbReference>
<accession>A0A8H6RU43</accession>
<keyword evidence="1" id="KW-0812">Transmembrane</keyword>
<comment type="caution">
    <text evidence="4">The sequence shown here is derived from an EMBL/GenBank/DDBJ whole genome shotgun (WGS) entry which is preliminary data.</text>
</comment>
<dbReference type="PANTHER" id="PTHR31987">
    <property type="entry name" value="GLUTAMINASE A-RELATED"/>
    <property type="match status" value="1"/>
</dbReference>
<dbReference type="PANTHER" id="PTHR31987:SF14">
    <property type="entry name" value="PUTATIVE (AFU_ORTHOLOGUE AFUA_6G09910)-RELATED"/>
    <property type="match status" value="1"/>
</dbReference>
<evidence type="ECO:0000259" key="3">
    <source>
        <dbReference type="Pfam" id="PF17168"/>
    </source>
</evidence>
<feature type="transmembrane region" description="Helical" evidence="1">
    <location>
        <begin position="38"/>
        <end position="71"/>
    </location>
</feature>
<keyword evidence="1" id="KW-1133">Transmembrane helix</keyword>
<organism evidence="4 5">
    <name type="scientific">Pseudocercospora fuligena</name>
    <dbReference type="NCBI Taxonomy" id="685502"/>
    <lineage>
        <taxon>Eukaryota</taxon>
        <taxon>Fungi</taxon>
        <taxon>Dikarya</taxon>
        <taxon>Ascomycota</taxon>
        <taxon>Pezizomycotina</taxon>
        <taxon>Dothideomycetes</taxon>
        <taxon>Dothideomycetidae</taxon>
        <taxon>Mycosphaerellales</taxon>
        <taxon>Mycosphaerellaceae</taxon>
        <taxon>Pseudocercospora</taxon>
    </lineage>
</organism>
<dbReference type="InterPro" id="IPR052743">
    <property type="entry name" value="Glutaminase_GtaA"/>
</dbReference>
<gene>
    <name evidence="4" type="ORF">HII31_02318</name>
</gene>
<evidence type="ECO:0000313" key="4">
    <source>
        <dbReference type="EMBL" id="KAF7196251.1"/>
    </source>
</evidence>
<evidence type="ECO:0000259" key="2">
    <source>
        <dbReference type="Pfam" id="PF16335"/>
    </source>
</evidence>
<dbReference type="EMBL" id="JABCIY010000027">
    <property type="protein sequence ID" value="KAF7196251.1"/>
    <property type="molecule type" value="Genomic_DNA"/>
</dbReference>
<sequence length="779" mass="84956">MARDDYAPILRDEPSSQYLRTWTGHPLRRRTQTRRRRYICCGCCHLAARFPLVVGIMALTLYGAVFTVLLYMCITDNVHPVSAFTSGSTSDAVSFSPILPPSYPLGVRNPYLSAWMPGNKAADLPSSAPEFWNGQQLNWSVIARVDEKAYSLFGVPSPGEDITSGTVRGATYTTTHSSFMVDAGSASFALDFFSPVAPNDYVRHSLPFSYLTVSASATDGKEHAVQVYSDMDSSWTGRFEENADMTWNSTTSANSTIVMTLTSIDGAPFSEANDMAQWGTAVYCSQPSGGDSNGLTHAIGELQRTRRDFVQHGAIRGDGDTSTTWQSGAGLAFSHDLGSVESTTNATFVIGYVRDPDVNYLGDSRQSYWKSACSDDDWIVCGCDLALDDFAAADAESRNLDSVVAANAESVGGSKYNDIIQLSIRQTFGAMDLTIPDDLNTSDIMVFQKEISSNGNVNTVDVIFPLSPILYVVAPEWIRFLAEPVMRYLATGRWDVNFTIHDIGDHYPNATGHDDGFAEPMPLEECGDIILLAYMYQSATGNTVWAAQYSSLFQSYADYLVEGGLYPSDQLSSDDGAGASADQTSLAMKSAIALNAFGRMTGQTNYSDVGIQFADVLYNQGAGLDSDRTHFTLIQGDDQSWTTAYNLYMDILLKLETFPSEAYALQSAYYPSVRSEACVALDSRVNWGKTDWMLWAAAIAQQSGDEGVRNMFVDDVHTFISNGQSNIPFGDRFFVSTNGSDEAGTWDSYRARPVVGGHFALMALNGPTMWLGDAAEGNE</sequence>
<keyword evidence="5" id="KW-1185">Reference proteome</keyword>
<dbReference type="InterPro" id="IPR033433">
    <property type="entry name" value="GtaA_N"/>
</dbReference>
<evidence type="ECO:0000313" key="5">
    <source>
        <dbReference type="Proteomes" id="UP000660729"/>
    </source>
</evidence>
<feature type="domain" description="Glutaminase A central" evidence="2">
    <location>
        <begin position="413"/>
        <end position="761"/>
    </location>
</feature>
<reference evidence="4" key="1">
    <citation type="submission" date="2020-04" db="EMBL/GenBank/DDBJ databases">
        <title>Draft genome resource of the tomato pathogen Pseudocercospora fuligena.</title>
        <authorList>
            <person name="Zaccaron A."/>
        </authorList>
    </citation>
    <scope>NUCLEOTIDE SEQUENCE</scope>
    <source>
        <strain evidence="4">PF001</strain>
    </source>
</reference>
<dbReference type="OrthoDB" id="3918848at2759"/>
<dbReference type="Pfam" id="PF17168">
    <property type="entry name" value="DUF5127"/>
    <property type="match status" value="1"/>
</dbReference>